<name>A0ABU0B058_9FIRM</name>
<protein>
    <recommendedName>
        <fullName evidence="1">Putative regulatory protein FmdB zinc ribbon domain-containing protein</fullName>
    </recommendedName>
</protein>
<evidence type="ECO:0000259" key="1">
    <source>
        <dbReference type="SMART" id="SM00834"/>
    </source>
</evidence>
<proteinExistence type="predicted"/>
<gene>
    <name evidence="2" type="ORF">J2Z49_001214</name>
</gene>
<dbReference type="RefSeq" id="WP_307400798.1">
    <property type="nucleotide sequence ID" value="NZ_JAUSUX010000007.1"/>
</dbReference>
<evidence type="ECO:0000313" key="2">
    <source>
        <dbReference type="EMBL" id="MDQ0286108.1"/>
    </source>
</evidence>
<accession>A0ABU0B058</accession>
<feature type="domain" description="Putative regulatory protein FmdB zinc ribbon" evidence="1">
    <location>
        <begin position="1"/>
        <end position="43"/>
    </location>
</feature>
<dbReference type="InterPro" id="IPR013429">
    <property type="entry name" value="Regulatory_FmdB_Zinc_ribbon"/>
</dbReference>
<sequence>MPIYDFVCSECDASRPVLVDYEAKEGLELICVHCGGVMRAAPVAMFTVIRSTKVEQSTNRKKIKPCGHAHHCRCAAIKQKAPIPFQKQIDEALGAGEHQ</sequence>
<dbReference type="Proteomes" id="UP001225644">
    <property type="component" value="Unassembled WGS sequence"/>
</dbReference>
<evidence type="ECO:0000313" key="3">
    <source>
        <dbReference type="Proteomes" id="UP001225644"/>
    </source>
</evidence>
<dbReference type="SMART" id="SM00834">
    <property type="entry name" value="CxxC_CXXC_SSSS"/>
    <property type="match status" value="1"/>
</dbReference>
<dbReference type="EMBL" id="JAUSUX010000007">
    <property type="protein sequence ID" value="MDQ0286108.1"/>
    <property type="molecule type" value="Genomic_DNA"/>
</dbReference>
<comment type="caution">
    <text evidence="2">The sequence shown here is derived from an EMBL/GenBank/DDBJ whole genome shotgun (WGS) entry which is preliminary data.</text>
</comment>
<organism evidence="2 3">
    <name type="scientific">Desulfofundulus luciae</name>
    <dbReference type="NCBI Taxonomy" id="74702"/>
    <lineage>
        <taxon>Bacteria</taxon>
        <taxon>Bacillati</taxon>
        <taxon>Bacillota</taxon>
        <taxon>Clostridia</taxon>
        <taxon>Eubacteriales</taxon>
        <taxon>Peptococcaceae</taxon>
        <taxon>Desulfofundulus</taxon>
    </lineage>
</organism>
<reference evidence="2 3" key="1">
    <citation type="submission" date="2023-07" db="EMBL/GenBank/DDBJ databases">
        <title>Genomic Encyclopedia of Type Strains, Phase IV (KMG-IV): sequencing the most valuable type-strain genomes for metagenomic binning, comparative biology and taxonomic classification.</title>
        <authorList>
            <person name="Goeker M."/>
        </authorList>
    </citation>
    <scope>NUCLEOTIDE SEQUENCE [LARGE SCALE GENOMIC DNA]</scope>
    <source>
        <strain evidence="2 3">DSM 12396</strain>
    </source>
</reference>
<keyword evidence="3" id="KW-1185">Reference proteome</keyword>